<evidence type="ECO:0000313" key="10">
    <source>
        <dbReference type="Proteomes" id="UP000265515"/>
    </source>
</evidence>
<dbReference type="GO" id="GO:0046872">
    <property type="term" value="F:metal ion binding"/>
    <property type="evidence" value="ECO:0007669"/>
    <property type="project" value="UniProtKB-KW"/>
</dbReference>
<evidence type="ECO:0000256" key="1">
    <source>
        <dbReference type="ARBA" id="ARBA00001968"/>
    </source>
</evidence>
<dbReference type="GO" id="GO:0016787">
    <property type="term" value="F:hydrolase activity"/>
    <property type="evidence" value="ECO:0007669"/>
    <property type="project" value="UniProtKB-KW"/>
</dbReference>
<evidence type="ECO:0000256" key="7">
    <source>
        <dbReference type="ARBA" id="ARBA00023242"/>
    </source>
</evidence>
<dbReference type="GO" id="GO:0005634">
    <property type="term" value="C:nucleus"/>
    <property type="evidence" value="ECO:0007669"/>
    <property type="project" value="UniProtKB-SubCell"/>
</dbReference>
<dbReference type="InterPro" id="IPR027806">
    <property type="entry name" value="HARBI1_dom"/>
</dbReference>
<keyword evidence="5" id="KW-0479">Metal-binding</keyword>
<dbReference type="Proteomes" id="UP000265515">
    <property type="component" value="Unassembled WGS sequence"/>
</dbReference>
<dbReference type="Pfam" id="PF13359">
    <property type="entry name" value="DDE_Tnp_4"/>
    <property type="match status" value="1"/>
</dbReference>
<dbReference type="PANTHER" id="PTHR22930">
    <property type="match status" value="1"/>
</dbReference>
<evidence type="ECO:0000256" key="5">
    <source>
        <dbReference type="ARBA" id="ARBA00022723"/>
    </source>
</evidence>
<comment type="subcellular location">
    <subcellularLocation>
        <location evidence="2">Nucleus</location>
    </subcellularLocation>
</comment>
<evidence type="ECO:0000256" key="2">
    <source>
        <dbReference type="ARBA" id="ARBA00004123"/>
    </source>
</evidence>
<protein>
    <recommendedName>
        <fullName evidence="8">DDE Tnp4 domain-containing protein</fullName>
    </recommendedName>
</protein>
<evidence type="ECO:0000256" key="6">
    <source>
        <dbReference type="ARBA" id="ARBA00022801"/>
    </source>
</evidence>
<evidence type="ECO:0000256" key="4">
    <source>
        <dbReference type="ARBA" id="ARBA00022722"/>
    </source>
</evidence>
<proteinExistence type="inferred from homology"/>
<keyword evidence="7" id="KW-0539">Nucleus</keyword>
<evidence type="ECO:0000259" key="8">
    <source>
        <dbReference type="Pfam" id="PF13359"/>
    </source>
</evidence>
<dbReference type="EMBL" id="BFEA01000099">
    <property type="protein sequence ID" value="GBG68319.1"/>
    <property type="molecule type" value="Genomic_DNA"/>
</dbReference>
<dbReference type="GO" id="GO:0004518">
    <property type="term" value="F:nuclease activity"/>
    <property type="evidence" value="ECO:0007669"/>
    <property type="project" value="UniProtKB-KW"/>
</dbReference>
<dbReference type="AlphaFoldDB" id="A0A388KE40"/>
<reference evidence="9 10" key="1">
    <citation type="journal article" date="2018" name="Cell">
        <title>The Chara Genome: Secondary Complexity and Implications for Plant Terrestrialization.</title>
        <authorList>
            <person name="Nishiyama T."/>
            <person name="Sakayama H."/>
            <person name="Vries J.D."/>
            <person name="Buschmann H."/>
            <person name="Saint-Marcoux D."/>
            <person name="Ullrich K.K."/>
            <person name="Haas F.B."/>
            <person name="Vanderstraeten L."/>
            <person name="Becker D."/>
            <person name="Lang D."/>
            <person name="Vosolsobe S."/>
            <person name="Rombauts S."/>
            <person name="Wilhelmsson P.K.I."/>
            <person name="Janitza P."/>
            <person name="Kern R."/>
            <person name="Heyl A."/>
            <person name="Rumpler F."/>
            <person name="Villalobos L.I.A.C."/>
            <person name="Clay J.M."/>
            <person name="Skokan R."/>
            <person name="Toyoda A."/>
            <person name="Suzuki Y."/>
            <person name="Kagoshima H."/>
            <person name="Schijlen E."/>
            <person name="Tajeshwar N."/>
            <person name="Catarino B."/>
            <person name="Hetherington A.J."/>
            <person name="Saltykova A."/>
            <person name="Bonnot C."/>
            <person name="Breuninger H."/>
            <person name="Symeonidi A."/>
            <person name="Radhakrishnan G.V."/>
            <person name="Van Nieuwerburgh F."/>
            <person name="Deforce D."/>
            <person name="Chang C."/>
            <person name="Karol K.G."/>
            <person name="Hedrich R."/>
            <person name="Ulvskov P."/>
            <person name="Glockner G."/>
            <person name="Delwiche C.F."/>
            <person name="Petrasek J."/>
            <person name="Van de Peer Y."/>
            <person name="Friml J."/>
            <person name="Beilby M."/>
            <person name="Dolan L."/>
            <person name="Kohara Y."/>
            <person name="Sugano S."/>
            <person name="Fujiyama A."/>
            <person name="Delaux P.-M."/>
            <person name="Quint M."/>
            <person name="TheiBen G."/>
            <person name="Hagemann M."/>
            <person name="Harholt J."/>
            <person name="Dunand C."/>
            <person name="Zachgo S."/>
            <person name="Langdale J."/>
            <person name="Maumus F."/>
            <person name="Straeten D.V.D."/>
            <person name="Gould S.B."/>
            <person name="Rensing S.A."/>
        </authorList>
    </citation>
    <scope>NUCLEOTIDE SEQUENCE [LARGE SCALE GENOMIC DNA]</scope>
    <source>
        <strain evidence="9 10">S276</strain>
    </source>
</reference>
<organism evidence="9 10">
    <name type="scientific">Chara braunii</name>
    <name type="common">Braun's stonewort</name>
    <dbReference type="NCBI Taxonomy" id="69332"/>
    <lineage>
        <taxon>Eukaryota</taxon>
        <taxon>Viridiplantae</taxon>
        <taxon>Streptophyta</taxon>
        <taxon>Charophyceae</taxon>
        <taxon>Charales</taxon>
        <taxon>Characeae</taxon>
        <taxon>Chara</taxon>
    </lineage>
</organism>
<sequence length="290" mass="33067">MKHRTGGTWEDLRQCDDVTDDYFQEKLRMSPRVFREIAEACAPHLQRRVTFYREPLQADQIVLYALYGWAIGKTYESSTCNFGIGRASGLVAIRDVAAALLRVVVDLDLRVLDVHMGYPGSRHDIRVLKLSSMSQRTESRSLFRGPPVTLPFGVKTNGYILTDNGYPPSEWMVVSYGGISQHVDEERFDNEHKVVRGAVERAFGRLKGMWRLFLRTHKTNLDTLPQQFTFVCILHNILINAEIPFNENLLWEVDAHGLQCRVDLGIEEPLQLVSMIMSTDEALTLRNALA</sequence>
<feature type="domain" description="DDE Tnp4" evidence="8">
    <location>
        <begin position="103"/>
        <end position="236"/>
    </location>
</feature>
<dbReference type="OrthoDB" id="1851308at2759"/>
<dbReference type="PANTHER" id="PTHR22930:SF85">
    <property type="entry name" value="GH03217P-RELATED"/>
    <property type="match status" value="1"/>
</dbReference>
<keyword evidence="6" id="KW-0378">Hydrolase</keyword>
<gene>
    <name evidence="9" type="ORF">CBR_g2864</name>
</gene>
<accession>A0A388KE40</accession>
<evidence type="ECO:0000313" key="9">
    <source>
        <dbReference type="EMBL" id="GBG68319.1"/>
    </source>
</evidence>
<comment type="caution">
    <text evidence="9">The sequence shown here is derived from an EMBL/GenBank/DDBJ whole genome shotgun (WGS) entry which is preliminary data.</text>
</comment>
<dbReference type="InterPro" id="IPR045249">
    <property type="entry name" value="HARBI1-like"/>
</dbReference>
<dbReference type="Gramene" id="GBG68319">
    <property type="protein sequence ID" value="GBG68319"/>
    <property type="gene ID" value="CBR_g2864"/>
</dbReference>
<name>A0A388KE40_CHABU</name>
<comment type="similarity">
    <text evidence="3">Belongs to the HARBI1 family.</text>
</comment>
<evidence type="ECO:0000256" key="3">
    <source>
        <dbReference type="ARBA" id="ARBA00006958"/>
    </source>
</evidence>
<comment type="cofactor">
    <cofactor evidence="1">
        <name>a divalent metal cation</name>
        <dbReference type="ChEBI" id="CHEBI:60240"/>
    </cofactor>
</comment>
<keyword evidence="4" id="KW-0540">Nuclease</keyword>
<keyword evidence="10" id="KW-1185">Reference proteome</keyword>